<dbReference type="EMBL" id="JBHSHD010000005">
    <property type="protein sequence ID" value="MFC4819724.1"/>
    <property type="molecule type" value="Genomic_DNA"/>
</dbReference>
<dbReference type="RefSeq" id="WP_380019519.1">
    <property type="nucleotide sequence ID" value="NZ_JBHSHD010000005.1"/>
</dbReference>
<dbReference type="Proteomes" id="UP001595886">
    <property type="component" value="Unassembled WGS sequence"/>
</dbReference>
<feature type="domain" description="Glycosyltransferase subfamily 4-like N-terminal" evidence="1">
    <location>
        <begin position="24"/>
        <end position="192"/>
    </location>
</feature>
<reference evidence="3" key="1">
    <citation type="journal article" date="2019" name="Int. J. Syst. Evol. Microbiol.">
        <title>The Global Catalogue of Microorganisms (GCM) 10K type strain sequencing project: providing services to taxonomists for standard genome sequencing and annotation.</title>
        <authorList>
            <consortium name="The Broad Institute Genomics Platform"/>
            <consortium name="The Broad Institute Genome Sequencing Center for Infectious Disease"/>
            <person name="Wu L."/>
            <person name="Ma J."/>
        </authorList>
    </citation>
    <scope>NUCLEOTIDE SEQUENCE [LARGE SCALE GENOMIC DNA]</scope>
    <source>
        <strain evidence="3">CCUG 30340</strain>
    </source>
</reference>
<protein>
    <submittedName>
        <fullName evidence="2">Glycosyltransferase</fullName>
        <ecNumber evidence="2">2.4.-.-</ecNumber>
    </submittedName>
</protein>
<dbReference type="PANTHER" id="PTHR45947">
    <property type="entry name" value="SULFOQUINOVOSYL TRANSFERASE SQD2"/>
    <property type="match status" value="1"/>
</dbReference>
<evidence type="ECO:0000259" key="1">
    <source>
        <dbReference type="Pfam" id="PF13439"/>
    </source>
</evidence>
<keyword evidence="2" id="KW-0808">Transferase</keyword>
<dbReference type="SUPFAM" id="SSF53756">
    <property type="entry name" value="UDP-Glycosyltransferase/glycogen phosphorylase"/>
    <property type="match status" value="1"/>
</dbReference>
<sequence length="397" mass="43428">MAADSRPLRILMVLESPFPSYGGGGAESQVRTLGRALRRLGHRVTVLTPLFANGPQRRVERVDGLPVCRLAYPRVSGFGSLVLWTRLLLFLRRRRHRYDALHAHIAHYLAALCCAQGRCLRLPVIVKFTGQWELERGLLVPQPSAATRWFKSLLRRATAYQAISRRIGREAVARGLPGELVVQLPNAVDVERFRAERAPRRADAPLSVVYVGRLQQHKGLDTLLRGWQRAFPQAGAAQLQLIGKGEDEAKLRALADELGIAAQLSFAGHRDDVEQALAGADVAVLPSIIEGLSNSLLEFMASGLPVIASEVSGSEDFIVTRRNGWLFPVGDADALAAALREAQSMPPEALRAFGRQGRADVERRAGLERVVARLLALYRGAAPATIADDVAVVAREH</sequence>
<dbReference type="EC" id="2.4.-.-" evidence="2"/>
<dbReference type="InterPro" id="IPR050194">
    <property type="entry name" value="Glycosyltransferase_grp1"/>
</dbReference>
<dbReference type="Pfam" id="PF13692">
    <property type="entry name" value="Glyco_trans_1_4"/>
    <property type="match status" value="1"/>
</dbReference>
<dbReference type="Pfam" id="PF13439">
    <property type="entry name" value="Glyco_transf_4"/>
    <property type="match status" value="1"/>
</dbReference>
<evidence type="ECO:0000313" key="2">
    <source>
        <dbReference type="EMBL" id="MFC4819724.1"/>
    </source>
</evidence>
<name>A0ABV9QVW2_9GAMM</name>
<dbReference type="InterPro" id="IPR028098">
    <property type="entry name" value="Glyco_trans_4-like_N"/>
</dbReference>
<keyword evidence="3" id="KW-1185">Reference proteome</keyword>
<proteinExistence type="predicted"/>
<organism evidence="2 3">
    <name type="scientific">Dokdonella ginsengisoli</name>
    <dbReference type="NCBI Taxonomy" id="363846"/>
    <lineage>
        <taxon>Bacteria</taxon>
        <taxon>Pseudomonadati</taxon>
        <taxon>Pseudomonadota</taxon>
        <taxon>Gammaproteobacteria</taxon>
        <taxon>Lysobacterales</taxon>
        <taxon>Rhodanobacteraceae</taxon>
        <taxon>Dokdonella</taxon>
    </lineage>
</organism>
<evidence type="ECO:0000313" key="3">
    <source>
        <dbReference type="Proteomes" id="UP001595886"/>
    </source>
</evidence>
<dbReference type="Gene3D" id="3.40.50.2000">
    <property type="entry name" value="Glycogen Phosphorylase B"/>
    <property type="match status" value="2"/>
</dbReference>
<dbReference type="PANTHER" id="PTHR45947:SF3">
    <property type="entry name" value="SULFOQUINOVOSYL TRANSFERASE SQD2"/>
    <property type="match status" value="1"/>
</dbReference>
<comment type="caution">
    <text evidence="2">The sequence shown here is derived from an EMBL/GenBank/DDBJ whole genome shotgun (WGS) entry which is preliminary data.</text>
</comment>
<dbReference type="GO" id="GO:0016757">
    <property type="term" value="F:glycosyltransferase activity"/>
    <property type="evidence" value="ECO:0007669"/>
    <property type="project" value="UniProtKB-KW"/>
</dbReference>
<gene>
    <name evidence="2" type="ORF">ACFO6Q_05290</name>
</gene>
<keyword evidence="2" id="KW-0328">Glycosyltransferase</keyword>
<accession>A0ABV9QVW2</accession>